<keyword evidence="12" id="KW-0418">Kinase</keyword>
<keyword evidence="11" id="KW-0547">Nucleotide-binding</keyword>
<gene>
    <name evidence="20" type="ORF">J5Y06_02830</name>
</gene>
<evidence type="ECO:0000259" key="19">
    <source>
        <dbReference type="PROSITE" id="PS50113"/>
    </source>
</evidence>
<dbReference type="GO" id="GO:0004673">
    <property type="term" value="F:protein histidine kinase activity"/>
    <property type="evidence" value="ECO:0007669"/>
    <property type="project" value="UniProtKB-EC"/>
</dbReference>
<evidence type="ECO:0000313" key="21">
    <source>
        <dbReference type="Proteomes" id="UP000666240"/>
    </source>
</evidence>
<evidence type="ECO:0000256" key="17">
    <source>
        <dbReference type="SAM" id="MobiDB-lite"/>
    </source>
</evidence>
<sequence length="486" mass="54531">MDDHQDEEERIDRELVRTGDGPDPFSAAVRATRMPMLITDPRQADNPIVFVNNAFLRLTGYSRDEVIGQNCRFLQGPGTNRDDVAKVRAAVSRMSSIEIDLLNYRKDGTSFWNRLLLSPVFHDEELTYFFASQFDVTREKQEINALHGNRDSLEEELRSRIVDVGLAEERLRFTLRAGKLGFWTLDLKTNRLVASPLCKQNFGRQASATFTFDDLNQSIAPEHLEAWRESLAEALLPPGEMKVEYKINTPDEEQRWIELRGQTAFDSSGTPHSMSGVSIDISERKQAEEHRNLLARELNHRVKNSLATVQAIFGQTLKTASTIEEARQAVSSRIQALAGAQDVLIEQGWTRSELSHVLKNALRPFEDGHGRIHYGGPRVAVSAAATTAFSLALHELATNALKYGALSNERGRVAIEWQVEKGQFNLTWRESGGPPVSLPQRRGFGSTMIERALASSVQGTAEIAYPPTGVVFRVTTELRHLRPEEL</sequence>
<feature type="domain" description="PAS" evidence="18">
    <location>
        <begin position="21"/>
        <end position="70"/>
    </location>
</feature>
<dbReference type="SMART" id="SM00086">
    <property type="entry name" value="PAC"/>
    <property type="match status" value="2"/>
</dbReference>
<dbReference type="AlphaFoldDB" id="A0A8J7QW42"/>
<reference evidence="20" key="1">
    <citation type="submission" date="2021-03" db="EMBL/GenBank/DDBJ databases">
        <title>Genome sequencing and assembly of Tianweitania sediminis.</title>
        <authorList>
            <person name="Chhetri G."/>
        </authorList>
    </citation>
    <scope>NUCLEOTIDE SEQUENCE</scope>
    <source>
        <strain evidence="20">Z8</strain>
    </source>
</reference>
<comment type="caution">
    <text evidence="20">The sequence shown here is derived from an EMBL/GenBank/DDBJ whole genome shotgun (WGS) entry which is preliminary data.</text>
</comment>
<dbReference type="SUPFAM" id="SSF55785">
    <property type="entry name" value="PYP-like sensor domain (PAS domain)"/>
    <property type="match status" value="2"/>
</dbReference>
<dbReference type="PROSITE" id="PS50112">
    <property type="entry name" value="PAS"/>
    <property type="match status" value="1"/>
</dbReference>
<dbReference type="Pfam" id="PF08447">
    <property type="entry name" value="PAS_3"/>
    <property type="match status" value="1"/>
</dbReference>
<dbReference type="InterPro" id="IPR036890">
    <property type="entry name" value="HATPase_C_sf"/>
</dbReference>
<evidence type="ECO:0000313" key="20">
    <source>
        <dbReference type="EMBL" id="MBP0437588.1"/>
    </source>
</evidence>
<keyword evidence="9" id="KW-0808">Transferase</keyword>
<dbReference type="InterPro" id="IPR035965">
    <property type="entry name" value="PAS-like_dom_sf"/>
</dbReference>
<dbReference type="PANTHER" id="PTHR41523">
    <property type="entry name" value="TWO-COMPONENT SYSTEM SENSOR PROTEIN"/>
    <property type="match status" value="1"/>
</dbReference>
<keyword evidence="7" id="KW-0285">Flavoprotein</keyword>
<evidence type="ECO:0000256" key="11">
    <source>
        <dbReference type="ARBA" id="ARBA00022741"/>
    </source>
</evidence>
<dbReference type="Gene3D" id="2.10.70.100">
    <property type="match status" value="1"/>
</dbReference>
<feature type="domain" description="PAC" evidence="19">
    <location>
        <begin position="95"/>
        <end position="148"/>
    </location>
</feature>
<evidence type="ECO:0000256" key="6">
    <source>
        <dbReference type="ARBA" id="ARBA00022606"/>
    </source>
</evidence>
<dbReference type="InterPro" id="IPR000014">
    <property type="entry name" value="PAS"/>
</dbReference>
<comment type="catalytic activity">
    <reaction evidence="1">
        <text>ATP + protein L-histidine = ADP + protein N-phospho-L-histidine.</text>
        <dbReference type="EC" id="2.7.13.3"/>
    </reaction>
</comment>
<dbReference type="EMBL" id="JAGIYY010000001">
    <property type="protein sequence ID" value="MBP0437588.1"/>
    <property type="molecule type" value="Genomic_DNA"/>
</dbReference>
<evidence type="ECO:0000256" key="13">
    <source>
        <dbReference type="ARBA" id="ARBA00022840"/>
    </source>
</evidence>
<evidence type="ECO:0000256" key="4">
    <source>
        <dbReference type="ARBA" id="ARBA00022543"/>
    </source>
</evidence>
<feature type="domain" description="PAC" evidence="19">
    <location>
        <begin position="241"/>
        <end position="293"/>
    </location>
</feature>
<keyword evidence="16" id="KW-0675">Receptor</keyword>
<evidence type="ECO:0000259" key="18">
    <source>
        <dbReference type="PROSITE" id="PS50112"/>
    </source>
</evidence>
<dbReference type="EC" id="2.7.13.3" evidence="2"/>
<dbReference type="InterPro" id="IPR001610">
    <property type="entry name" value="PAC"/>
</dbReference>
<dbReference type="SMART" id="SM00911">
    <property type="entry name" value="HWE_HK"/>
    <property type="match status" value="1"/>
</dbReference>
<feature type="region of interest" description="Disordered" evidence="17">
    <location>
        <begin position="1"/>
        <end position="24"/>
    </location>
</feature>
<keyword evidence="5" id="KW-0597">Phosphoprotein</keyword>
<keyword evidence="4" id="KW-0600">Photoreceptor protein</keyword>
<evidence type="ECO:0000256" key="10">
    <source>
        <dbReference type="ARBA" id="ARBA00022737"/>
    </source>
</evidence>
<keyword evidence="21" id="KW-1185">Reference proteome</keyword>
<dbReference type="SMART" id="SM00091">
    <property type="entry name" value="PAS"/>
    <property type="match status" value="2"/>
</dbReference>
<name>A0A8J7QW42_9HYPH</name>
<dbReference type="Pfam" id="PF13426">
    <property type="entry name" value="PAS_9"/>
    <property type="match status" value="1"/>
</dbReference>
<evidence type="ECO:0000256" key="12">
    <source>
        <dbReference type="ARBA" id="ARBA00022777"/>
    </source>
</evidence>
<dbReference type="RefSeq" id="WP_209333584.1">
    <property type="nucleotide sequence ID" value="NZ_JAGIYY010000001.1"/>
</dbReference>
<evidence type="ECO:0000256" key="9">
    <source>
        <dbReference type="ARBA" id="ARBA00022679"/>
    </source>
</evidence>
<dbReference type="InterPro" id="IPR013655">
    <property type="entry name" value="PAS_fold_3"/>
</dbReference>
<dbReference type="InterPro" id="IPR000700">
    <property type="entry name" value="PAS-assoc_C"/>
</dbReference>
<dbReference type="GO" id="GO:0005524">
    <property type="term" value="F:ATP binding"/>
    <property type="evidence" value="ECO:0007669"/>
    <property type="project" value="UniProtKB-KW"/>
</dbReference>
<dbReference type="Pfam" id="PF07536">
    <property type="entry name" value="HWE_HK"/>
    <property type="match status" value="1"/>
</dbReference>
<keyword evidence="13" id="KW-0067">ATP-binding</keyword>
<dbReference type="SUPFAM" id="SSF55874">
    <property type="entry name" value="ATPase domain of HSP90 chaperone/DNA topoisomerase II/histidine kinase"/>
    <property type="match status" value="1"/>
</dbReference>
<dbReference type="NCBIfam" id="TIGR00229">
    <property type="entry name" value="sensory_box"/>
    <property type="match status" value="2"/>
</dbReference>
<proteinExistence type="predicted"/>
<evidence type="ECO:0000256" key="8">
    <source>
        <dbReference type="ARBA" id="ARBA00022643"/>
    </source>
</evidence>
<evidence type="ECO:0000256" key="16">
    <source>
        <dbReference type="ARBA" id="ARBA00023170"/>
    </source>
</evidence>
<evidence type="ECO:0000256" key="7">
    <source>
        <dbReference type="ARBA" id="ARBA00022630"/>
    </source>
</evidence>
<protein>
    <recommendedName>
        <fullName evidence="3">Blue-light-activated histidine kinase</fullName>
        <ecNumber evidence="2">2.7.13.3</ecNumber>
    </recommendedName>
</protein>
<organism evidence="20 21">
    <name type="scientific">Tianweitania sediminis</name>
    <dbReference type="NCBI Taxonomy" id="1502156"/>
    <lineage>
        <taxon>Bacteria</taxon>
        <taxon>Pseudomonadati</taxon>
        <taxon>Pseudomonadota</taxon>
        <taxon>Alphaproteobacteria</taxon>
        <taxon>Hyphomicrobiales</taxon>
        <taxon>Phyllobacteriaceae</taxon>
        <taxon>Tianweitania</taxon>
    </lineage>
</organism>
<dbReference type="Gene3D" id="3.30.450.20">
    <property type="entry name" value="PAS domain"/>
    <property type="match status" value="2"/>
</dbReference>
<evidence type="ECO:0000256" key="3">
    <source>
        <dbReference type="ARBA" id="ARBA00021740"/>
    </source>
</evidence>
<dbReference type="GO" id="GO:0009881">
    <property type="term" value="F:photoreceptor activity"/>
    <property type="evidence" value="ECO:0007669"/>
    <property type="project" value="UniProtKB-KW"/>
</dbReference>
<evidence type="ECO:0000256" key="2">
    <source>
        <dbReference type="ARBA" id="ARBA00012438"/>
    </source>
</evidence>
<dbReference type="InterPro" id="IPR011102">
    <property type="entry name" value="Sig_transdc_His_kinase_HWE"/>
</dbReference>
<dbReference type="Gene3D" id="3.30.565.10">
    <property type="entry name" value="Histidine kinase-like ATPase, C-terminal domain"/>
    <property type="match status" value="1"/>
</dbReference>
<keyword evidence="14" id="KW-0157">Chromophore</keyword>
<keyword evidence="6" id="KW-0716">Sensory transduction</keyword>
<dbReference type="PANTHER" id="PTHR41523:SF8">
    <property type="entry name" value="ETHYLENE RESPONSE SENSOR PROTEIN"/>
    <property type="match status" value="1"/>
</dbReference>
<dbReference type="Proteomes" id="UP000666240">
    <property type="component" value="Unassembled WGS sequence"/>
</dbReference>
<dbReference type="PROSITE" id="PS50113">
    <property type="entry name" value="PAC"/>
    <property type="match status" value="2"/>
</dbReference>
<evidence type="ECO:0000256" key="14">
    <source>
        <dbReference type="ARBA" id="ARBA00022991"/>
    </source>
</evidence>
<evidence type="ECO:0000256" key="15">
    <source>
        <dbReference type="ARBA" id="ARBA00023026"/>
    </source>
</evidence>
<evidence type="ECO:0000256" key="5">
    <source>
        <dbReference type="ARBA" id="ARBA00022553"/>
    </source>
</evidence>
<keyword evidence="10" id="KW-0677">Repeat</keyword>
<dbReference type="CDD" id="cd00130">
    <property type="entry name" value="PAS"/>
    <property type="match status" value="2"/>
</dbReference>
<keyword evidence="8" id="KW-0288">FMN</keyword>
<accession>A0A8J7QW42</accession>
<keyword evidence="15" id="KW-0843">Virulence</keyword>
<evidence type="ECO:0000256" key="1">
    <source>
        <dbReference type="ARBA" id="ARBA00000085"/>
    </source>
</evidence>